<proteinExistence type="predicted"/>
<dbReference type="EMBL" id="JALJOV010001747">
    <property type="protein sequence ID" value="KAK9841935.1"/>
    <property type="molecule type" value="Genomic_DNA"/>
</dbReference>
<protein>
    <recommendedName>
        <fullName evidence="4">Guanylate cyclase domain-containing protein</fullName>
    </recommendedName>
</protein>
<evidence type="ECO:0000256" key="1">
    <source>
        <dbReference type="SAM" id="MobiDB-lite"/>
    </source>
</evidence>
<sequence>MLAGSLKRIPQRACSHVEPLHRCDWEEALESIPETCSQFGDDGELLFKGLSAEAGIYEGQMAKVCPHTTTGRTDYFGMAVNRAARFMSAARAGQVLIEESLMDEVVTAWGVDTSTGQQVAPGNPEHLSDKLSRKITQNCHLLATKAWRMRQRQEQTPAPKRSLSQPSNPVQFGCPVFGKSATIGRCSSLTGVNSVQNSLRHTWSFGRELTAYPMTQQQVEVCSIGLFAFRGVTETYSVVQAYPGSLQGRLALMPSSMLQKGKATCLDENVYVKFQAVIPLHDVFHLPLVPAELDPPPAAARDSNPEAPHGSSPLHASLSCPPVVDNMGVTADTLLVLPASISRKVRASRINTSDTDEPDEAIGPGLHSGPGGDANVDLGSDAVGIRARYKVTNPLFNQASMASQASSIIMRETSLDEESLPNGQTEALAPHE</sequence>
<keyword evidence="3" id="KW-1185">Reference proteome</keyword>
<evidence type="ECO:0008006" key="4">
    <source>
        <dbReference type="Google" id="ProtNLM"/>
    </source>
</evidence>
<evidence type="ECO:0000313" key="2">
    <source>
        <dbReference type="EMBL" id="KAK9841935.1"/>
    </source>
</evidence>
<dbReference type="Proteomes" id="UP001485043">
    <property type="component" value="Unassembled WGS sequence"/>
</dbReference>
<comment type="caution">
    <text evidence="2">The sequence shown here is derived from an EMBL/GenBank/DDBJ whole genome shotgun (WGS) entry which is preliminary data.</text>
</comment>
<accession>A0AAW1S6B5</accession>
<reference evidence="2 3" key="1">
    <citation type="journal article" date="2024" name="Nat. Commun.">
        <title>Phylogenomics reveals the evolutionary origins of lichenization in chlorophyte algae.</title>
        <authorList>
            <person name="Puginier C."/>
            <person name="Libourel C."/>
            <person name="Otte J."/>
            <person name="Skaloud P."/>
            <person name="Haon M."/>
            <person name="Grisel S."/>
            <person name="Petersen M."/>
            <person name="Berrin J.G."/>
            <person name="Delaux P.M."/>
            <person name="Dal Grande F."/>
            <person name="Keller J."/>
        </authorList>
    </citation>
    <scope>NUCLEOTIDE SEQUENCE [LARGE SCALE GENOMIC DNA]</scope>
    <source>
        <strain evidence="2 3">SAG 2523</strain>
    </source>
</reference>
<feature type="region of interest" description="Disordered" evidence="1">
    <location>
        <begin position="348"/>
        <end position="377"/>
    </location>
</feature>
<gene>
    <name evidence="2" type="ORF">WJX84_012239</name>
</gene>
<name>A0AAW1S6B5_9CHLO</name>
<dbReference type="AlphaFoldDB" id="A0AAW1S6B5"/>
<evidence type="ECO:0000313" key="3">
    <source>
        <dbReference type="Proteomes" id="UP001485043"/>
    </source>
</evidence>
<feature type="region of interest" description="Disordered" evidence="1">
    <location>
        <begin position="295"/>
        <end position="318"/>
    </location>
</feature>
<dbReference type="Gene3D" id="3.30.70.1230">
    <property type="entry name" value="Nucleotide cyclase"/>
    <property type="match status" value="1"/>
</dbReference>
<organism evidence="2 3">
    <name type="scientific">Apatococcus fuscideae</name>
    <dbReference type="NCBI Taxonomy" id="2026836"/>
    <lineage>
        <taxon>Eukaryota</taxon>
        <taxon>Viridiplantae</taxon>
        <taxon>Chlorophyta</taxon>
        <taxon>core chlorophytes</taxon>
        <taxon>Trebouxiophyceae</taxon>
        <taxon>Chlorellales</taxon>
        <taxon>Chlorellaceae</taxon>
        <taxon>Apatococcus</taxon>
    </lineage>
</organism>
<dbReference type="InterPro" id="IPR029787">
    <property type="entry name" value="Nucleotide_cyclase"/>
</dbReference>
<dbReference type="SUPFAM" id="SSF55073">
    <property type="entry name" value="Nucleotide cyclase"/>
    <property type="match status" value="1"/>
</dbReference>